<keyword evidence="1" id="KW-0732">Signal</keyword>
<dbReference type="EMBL" id="CAAALY010102893">
    <property type="protein sequence ID" value="VEL29412.1"/>
    <property type="molecule type" value="Genomic_DNA"/>
</dbReference>
<dbReference type="AlphaFoldDB" id="A0A448X6M1"/>
<feature type="non-terminal residue" evidence="2">
    <location>
        <position position="161"/>
    </location>
</feature>
<protein>
    <recommendedName>
        <fullName evidence="4">Secreted protein</fullName>
    </recommendedName>
</protein>
<proteinExistence type="predicted"/>
<accession>A0A448X6M1</accession>
<evidence type="ECO:0008006" key="4">
    <source>
        <dbReference type="Google" id="ProtNLM"/>
    </source>
</evidence>
<reference evidence="2" key="1">
    <citation type="submission" date="2018-11" db="EMBL/GenBank/DDBJ databases">
        <authorList>
            <consortium name="Pathogen Informatics"/>
        </authorList>
    </citation>
    <scope>NUCLEOTIDE SEQUENCE</scope>
</reference>
<gene>
    <name evidence="2" type="ORF">PXEA_LOCUS22852</name>
</gene>
<sequence>MSVCRFVSLSVCRFVGLSVCRFVGLSVCRLAQIESDEAIVARNVVPDRFALFLGTHTNTHPHTHPHTNTRTLMHLQALLNSLWLMNRTQFNVGGTQRHRALVWGQFELVSGADGVDALHFTPASPCPPCTHCPSCPPCPPCTACAADATGQVRICRGHGGT</sequence>
<feature type="chain" id="PRO_5019133939" description="Secreted protein" evidence="1">
    <location>
        <begin position="21"/>
        <end position="161"/>
    </location>
</feature>
<dbReference type="OrthoDB" id="10038493at2759"/>
<comment type="caution">
    <text evidence="2">The sequence shown here is derived from an EMBL/GenBank/DDBJ whole genome shotgun (WGS) entry which is preliminary data.</text>
</comment>
<evidence type="ECO:0000313" key="2">
    <source>
        <dbReference type="EMBL" id="VEL29412.1"/>
    </source>
</evidence>
<name>A0A448X6M1_9PLAT</name>
<dbReference type="Proteomes" id="UP000784294">
    <property type="component" value="Unassembled WGS sequence"/>
</dbReference>
<keyword evidence="3" id="KW-1185">Reference proteome</keyword>
<evidence type="ECO:0000256" key="1">
    <source>
        <dbReference type="SAM" id="SignalP"/>
    </source>
</evidence>
<evidence type="ECO:0000313" key="3">
    <source>
        <dbReference type="Proteomes" id="UP000784294"/>
    </source>
</evidence>
<organism evidence="2 3">
    <name type="scientific">Protopolystoma xenopodis</name>
    <dbReference type="NCBI Taxonomy" id="117903"/>
    <lineage>
        <taxon>Eukaryota</taxon>
        <taxon>Metazoa</taxon>
        <taxon>Spiralia</taxon>
        <taxon>Lophotrochozoa</taxon>
        <taxon>Platyhelminthes</taxon>
        <taxon>Monogenea</taxon>
        <taxon>Polyopisthocotylea</taxon>
        <taxon>Polystomatidea</taxon>
        <taxon>Polystomatidae</taxon>
        <taxon>Protopolystoma</taxon>
    </lineage>
</organism>
<feature type="signal peptide" evidence="1">
    <location>
        <begin position="1"/>
        <end position="20"/>
    </location>
</feature>